<feature type="region of interest" description="Disordered" evidence="1">
    <location>
        <begin position="185"/>
        <end position="260"/>
    </location>
</feature>
<dbReference type="InterPro" id="IPR013087">
    <property type="entry name" value="Znf_C2H2_type"/>
</dbReference>
<evidence type="ECO:0000259" key="2">
    <source>
        <dbReference type="PROSITE" id="PS00028"/>
    </source>
</evidence>
<dbReference type="PROSITE" id="PS00028">
    <property type="entry name" value="ZINC_FINGER_C2H2_1"/>
    <property type="match status" value="1"/>
</dbReference>
<reference evidence="4" key="1">
    <citation type="journal article" date="2013" name="Genome Announc.">
        <title>Draft genome sequence of the grapevine dieback fungus Eutypa lata UCR-EL1.</title>
        <authorList>
            <person name="Blanco-Ulate B."/>
            <person name="Rolshausen P.E."/>
            <person name="Cantu D."/>
        </authorList>
    </citation>
    <scope>NUCLEOTIDE SEQUENCE [LARGE SCALE GENOMIC DNA]</scope>
    <source>
        <strain evidence="4">UCR-EL1</strain>
    </source>
</reference>
<organism evidence="3 4">
    <name type="scientific">Eutypa lata (strain UCR-EL1)</name>
    <name type="common">Grapevine dieback disease fungus</name>
    <name type="synonym">Eutypa armeniacae</name>
    <dbReference type="NCBI Taxonomy" id="1287681"/>
    <lineage>
        <taxon>Eukaryota</taxon>
        <taxon>Fungi</taxon>
        <taxon>Dikarya</taxon>
        <taxon>Ascomycota</taxon>
        <taxon>Pezizomycotina</taxon>
        <taxon>Sordariomycetes</taxon>
        <taxon>Xylariomycetidae</taxon>
        <taxon>Xylariales</taxon>
        <taxon>Diatrypaceae</taxon>
        <taxon>Eutypa</taxon>
    </lineage>
</organism>
<feature type="domain" description="C2H2-type" evidence="2">
    <location>
        <begin position="100"/>
        <end position="121"/>
    </location>
</feature>
<dbReference type="EMBL" id="KB707034">
    <property type="protein sequence ID" value="EMR64650.1"/>
    <property type="molecule type" value="Genomic_DNA"/>
</dbReference>
<dbReference type="InterPro" id="IPR039258">
    <property type="entry name" value="ZNF511"/>
</dbReference>
<feature type="region of interest" description="Disordered" evidence="1">
    <location>
        <begin position="1"/>
        <end position="39"/>
    </location>
</feature>
<dbReference type="Proteomes" id="UP000012174">
    <property type="component" value="Unassembled WGS sequence"/>
</dbReference>
<dbReference type="PANTHER" id="PTHR21354:SF0">
    <property type="entry name" value="ZINC FINGER PROTEIN 511"/>
    <property type="match status" value="1"/>
</dbReference>
<protein>
    <submittedName>
        <fullName evidence="3">Putative zinc finger protein</fullName>
    </submittedName>
</protein>
<dbReference type="KEGG" id="ela:UCREL1_8390"/>
<evidence type="ECO:0000313" key="3">
    <source>
        <dbReference type="EMBL" id="EMR64650.1"/>
    </source>
</evidence>
<dbReference type="AlphaFoldDB" id="M7TDB6"/>
<gene>
    <name evidence="3" type="ORF">UCREL1_8390</name>
</gene>
<dbReference type="PANTHER" id="PTHR21354">
    <property type="entry name" value="ZINC FINGER PROTEIN 511"/>
    <property type="match status" value="1"/>
</dbReference>
<proteinExistence type="predicted"/>
<dbReference type="eggNOG" id="KOG4173">
    <property type="taxonomic scope" value="Eukaryota"/>
</dbReference>
<evidence type="ECO:0000256" key="1">
    <source>
        <dbReference type="SAM" id="MobiDB-lite"/>
    </source>
</evidence>
<dbReference type="OMA" id="CMTPQKR"/>
<sequence length="296" mass="32366">MKRSREPEEDEERAVAAAASSSASSSLSPEHTASPPVAAAAATRIEVRAYKIAELDESAIDDDSSPVAMRCSLPPHRDVLAFKTYGDYEVHYSKAHTNRCVECGRNLPSEHLLGVHIEECHDAFAALRREKGEHTYSCFVEGCDRKCRTPQKRRMHLIDKHMYPKNYFFAVTREGVDGRRSMLLEGGHRRRASSSATSTGGGGGAPTNGAAAAKRHSLRQSGTLKEGEATEKPPANNTKQQQQSKQQCSRDAAPQLPKESVDVTMDDLTGAMSALRFVPPSIRFGHRKGKSGFSQT</sequence>
<keyword evidence="4" id="KW-1185">Reference proteome</keyword>
<dbReference type="HOGENOM" id="CLU_055660_1_0_1"/>
<dbReference type="SMART" id="SM00355">
    <property type="entry name" value="ZnF_C2H2"/>
    <property type="match status" value="2"/>
</dbReference>
<accession>M7TDB6</accession>
<dbReference type="OrthoDB" id="18440at2759"/>
<evidence type="ECO:0000313" key="4">
    <source>
        <dbReference type="Proteomes" id="UP000012174"/>
    </source>
</evidence>
<feature type="compositionally biased region" description="Low complexity" evidence="1">
    <location>
        <begin position="15"/>
        <end position="39"/>
    </location>
</feature>
<name>M7TDB6_EUTLA</name>